<reference evidence="1 2" key="1">
    <citation type="journal article" date="2023" name="Hortic Res">
        <title>The complete reference genome for grapevine (Vitis vinifera L.) genetics and breeding.</title>
        <authorList>
            <person name="Shi X."/>
            <person name="Cao S."/>
            <person name="Wang X."/>
            <person name="Huang S."/>
            <person name="Wang Y."/>
            <person name="Liu Z."/>
            <person name="Liu W."/>
            <person name="Leng X."/>
            <person name="Peng Y."/>
            <person name="Wang N."/>
            <person name="Wang Y."/>
            <person name="Ma Z."/>
            <person name="Xu X."/>
            <person name="Zhang F."/>
            <person name="Xue H."/>
            <person name="Zhong H."/>
            <person name="Wang Y."/>
            <person name="Zhang K."/>
            <person name="Velt A."/>
            <person name="Avia K."/>
            <person name="Holtgrawe D."/>
            <person name="Grimplet J."/>
            <person name="Matus J.T."/>
            <person name="Ware D."/>
            <person name="Wu X."/>
            <person name="Wang H."/>
            <person name="Liu C."/>
            <person name="Fang Y."/>
            <person name="Rustenholz C."/>
            <person name="Cheng Z."/>
            <person name="Xiao H."/>
            <person name="Zhou Y."/>
        </authorList>
    </citation>
    <scope>NUCLEOTIDE SEQUENCE [LARGE SCALE GENOMIC DNA]</scope>
    <source>
        <strain evidence="2">cv. Pinot noir / PN40024</strain>
        <tissue evidence="1">Leaf</tissue>
    </source>
</reference>
<gene>
    <name evidence="1" type="ORF">VitviT2T_006381</name>
</gene>
<organism evidence="1 2">
    <name type="scientific">Vitis vinifera</name>
    <name type="common">Grape</name>
    <dbReference type="NCBI Taxonomy" id="29760"/>
    <lineage>
        <taxon>Eukaryota</taxon>
        <taxon>Viridiplantae</taxon>
        <taxon>Streptophyta</taxon>
        <taxon>Embryophyta</taxon>
        <taxon>Tracheophyta</taxon>
        <taxon>Spermatophyta</taxon>
        <taxon>Magnoliopsida</taxon>
        <taxon>eudicotyledons</taxon>
        <taxon>Gunneridae</taxon>
        <taxon>Pentapetalae</taxon>
        <taxon>rosids</taxon>
        <taxon>Vitales</taxon>
        <taxon>Vitaceae</taxon>
        <taxon>Viteae</taxon>
        <taxon>Vitis</taxon>
    </lineage>
</organism>
<name>A0ABY9BVU8_VITVI</name>
<dbReference type="InterPro" id="IPR037804">
    <property type="entry name" value="SGF73"/>
</dbReference>
<proteinExistence type="predicted"/>
<dbReference type="PANTHER" id="PTHR47805:SF1">
    <property type="entry name" value="SAGA-ASSOCIATED FACTOR 73"/>
    <property type="match status" value="1"/>
</dbReference>
<accession>A0ABY9BVU8</accession>
<protein>
    <recommendedName>
        <fullName evidence="3">SAGA-associated factor 11</fullName>
    </recommendedName>
</protein>
<dbReference type="Proteomes" id="UP001227230">
    <property type="component" value="Chromosome 5"/>
</dbReference>
<sequence>MRGQRTPHGERLKATATLGVGVVVAGKRKQPYCGDHVSHNRKGFPGSSLSCLFALSFTSSSWRIQLRSTLDWFEFPGFAIFSLLLSIEGGDIQVVLASMVCSLESGRMAVMARLLAAGSFSPIITEDVSQEKLAAQYIHRELREADEANLLDEEDMNVFGLKPMADPLYLVCCNACKKPVKASQYAAHAELCKSLNPTEESFLELDGGAGQKKPPRKERKKSLIAYANQATMAGEQERFESMDADDTAASEPCLDEQIGAACSFTEIKRNSACVDVGHVVDGSGVSHGNTDLSAGVMPPPKRSKLRIATDRPSPADGPETAYGVNKTMCITSQRAYTCAGYPKGSIEGSERPYDHLAAHQKPGQDHECSLSTNGVPVPLATKMYYSQRNHRLRSAISHLYFAASNEGHCSDMVSPKVLQGNMVPQASSPKNFSHEQMDNQPEKKRDTHFLPSMQNPDKVLVQSSEVFLATQGLRWGPSSSLMEVFLLHNRSSGVTFYHVKVHLLVKKDYTQGAGKGLYFLVKILMFRYSIVSIQLMKASTCEGVRGKS</sequence>
<dbReference type="PANTHER" id="PTHR47805">
    <property type="entry name" value="SAGA-ASSOCIATED FACTOR 73"/>
    <property type="match status" value="1"/>
</dbReference>
<dbReference type="EMBL" id="CP126652">
    <property type="protein sequence ID" value="WJZ86971.1"/>
    <property type="molecule type" value="Genomic_DNA"/>
</dbReference>
<evidence type="ECO:0008006" key="3">
    <source>
        <dbReference type="Google" id="ProtNLM"/>
    </source>
</evidence>
<evidence type="ECO:0000313" key="2">
    <source>
        <dbReference type="Proteomes" id="UP001227230"/>
    </source>
</evidence>
<evidence type="ECO:0000313" key="1">
    <source>
        <dbReference type="EMBL" id="WJZ86971.1"/>
    </source>
</evidence>
<keyword evidence="2" id="KW-1185">Reference proteome</keyword>